<dbReference type="GO" id="GO:0015031">
    <property type="term" value="P:protein transport"/>
    <property type="evidence" value="ECO:0007669"/>
    <property type="project" value="UniProtKB-KW"/>
</dbReference>
<evidence type="ECO:0000256" key="5">
    <source>
        <dbReference type="ARBA" id="ARBA00022989"/>
    </source>
</evidence>
<dbReference type="InterPro" id="IPR000727">
    <property type="entry name" value="T_SNARE_dom"/>
</dbReference>
<dbReference type="SUPFAM" id="SSF58038">
    <property type="entry name" value="SNARE fusion complex"/>
    <property type="match status" value="1"/>
</dbReference>
<evidence type="ECO:0000256" key="4">
    <source>
        <dbReference type="ARBA" id="ARBA00022927"/>
    </source>
</evidence>
<evidence type="ECO:0000256" key="7">
    <source>
        <dbReference type="ARBA" id="ARBA00023136"/>
    </source>
</evidence>
<accession>A0A9Q3EMX1</accession>
<keyword evidence="6" id="KW-0333">Golgi apparatus</keyword>
<keyword evidence="2" id="KW-0813">Transport</keyword>
<evidence type="ECO:0000256" key="1">
    <source>
        <dbReference type="ARBA" id="ARBA00004394"/>
    </source>
</evidence>
<sequence length="92" mass="10849">MEQQNDERLESLYSKINSIKNVTIDIHSDSLSQNRILDQAGERFDSLGNQLNNSRNRFNRFIQSTSNLSQKKMIIYTVAFVIAFFFLLRLFR</sequence>
<keyword evidence="3 9" id="KW-0812">Transmembrane</keyword>
<evidence type="ECO:0000256" key="8">
    <source>
        <dbReference type="ARBA" id="ARBA00046280"/>
    </source>
</evidence>
<evidence type="ECO:0000256" key="3">
    <source>
        <dbReference type="ARBA" id="ARBA00022692"/>
    </source>
</evidence>
<comment type="caution">
    <text evidence="11">The sequence shown here is derived from an EMBL/GenBank/DDBJ whole genome shotgun (WGS) entry which is preliminary data.</text>
</comment>
<dbReference type="Gene3D" id="1.20.5.110">
    <property type="match status" value="1"/>
</dbReference>
<feature type="domain" description="T-SNARE coiled-coil homology" evidence="10">
    <location>
        <begin position="1"/>
        <end position="61"/>
    </location>
</feature>
<dbReference type="CDD" id="cd15853">
    <property type="entry name" value="SNARE_Bet1"/>
    <property type="match status" value="1"/>
</dbReference>
<dbReference type="OrthoDB" id="3063237at2759"/>
<comment type="subcellular location">
    <subcellularLocation>
        <location evidence="8">Endomembrane system</location>
        <topology evidence="8">Single-pass type IV membrane protein</topology>
    </subcellularLocation>
    <subcellularLocation>
        <location evidence="1">Golgi apparatus membrane</location>
    </subcellularLocation>
</comment>
<reference evidence="11" key="1">
    <citation type="submission" date="2021-03" db="EMBL/GenBank/DDBJ databases">
        <title>Draft genome sequence of rust myrtle Austropuccinia psidii MF-1, a brazilian biotype.</title>
        <authorList>
            <person name="Quecine M.C."/>
            <person name="Pachon D.M.R."/>
            <person name="Bonatelli M.L."/>
            <person name="Correr F.H."/>
            <person name="Franceschini L.M."/>
            <person name="Leite T.F."/>
            <person name="Margarido G.R.A."/>
            <person name="Almeida C.A."/>
            <person name="Ferrarezi J.A."/>
            <person name="Labate C.A."/>
        </authorList>
    </citation>
    <scope>NUCLEOTIDE SEQUENCE</scope>
    <source>
        <strain evidence="11">MF-1</strain>
    </source>
</reference>
<keyword evidence="12" id="KW-1185">Reference proteome</keyword>
<evidence type="ECO:0000313" key="12">
    <source>
        <dbReference type="Proteomes" id="UP000765509"/>
    </source>
</evidence>
<dbReference type="Proteomes" id="UP000765509">
    <property type="component" value="Unassembled WGS sequence"/>
</dbReference>
<feature type="transmembrane region" description="Helical" evidence="9">
    <location>
        <begin position="73"/>
        <end position="91"/>
    </location>
</feature>
<dbReference type="AlphaFoldDB" id="A0A9Q3EMX1"/>
<proteinExistence type="predicted"/>
<dbReference type="PROSITE" id="PS50192">
    <property type="entry name" value="T_SNARE"/>
    <property type="match status" value="1"/>
</dbReference>
<protein>
    <recommendedName>
        <fullName evidence="10">t-SNARE coiled-coil homology domain-containing protein</fullName>
    </recommendedName>
</protein>
<organism evidence="11 12">
    <name type="scientific">Austropuccinia psidii MF-1</name>
    <dbReference type="NCBI Taxonomy" id="1389203"/>
    <lineage>
        <taxon>Eukaryota</taxon>
        <taxon>Fungi</taxon>
        <taxon>Dikarya</taxon>
        <taxon>Basidiomycota</taxon>
        <taxon>Pucciniomycotina</taxon>
        <taxon>Pucciniomycetes</taxon>
        <taxon>Pucciniales</taxon>
        <taxon>Sphaerophragmiaceae</taxon>
        <taxon>Austropuccinia</taxon>
    </lineage>
</organism>
<evidence type="ECO:0000313" key="11">
    <source>
        <dbReference type="EMBL" id="MBW0522862.1"/>
    </source>
</evidence>
<dbReference type="GO" id="GO:0000139">
    <property type="term" value="C:Golgi membrane"/>
    <property type="evidence" value="ECO:0007669"/>
    <property type="project" value="UniProtKB-SubCell"/>
</dbReference>
<keyword evidence="4" id="KW-0653">Protein transport</keyword>
<dbReference type="PANTHER" id="PTHR12791">
    <property type="entry name" value="GOLGI SNARE BET1-RELATED"/>
    <property type="match status" value="1"/>
</dbReference>
<keyword evidence="7 9" id="KW-0472">Membrane</keyword>
<dbReference type="EMBL" id="AVOT02029874">
    <property type="protein sequence ID" value="MBW0522862.1"/>
    <property type="molecule type" value="Genomic_DNA"/>
</dbReference>
<keyword evidence="5 9" id="KW-1133">Transmembrane helix</keyword>
<evidence type="ECO:0000259" key="10">
    <source>
        <dbReference type="PROSITE" id="PS50192"/>
    </source>
</evidence>
<evidence type="ECO:0000256" key="6">
    <source>
        <dbReference type="ARBA" id="ARBA00023034"/>
    </source>
</evidence>
<evidence type="ECO:0000256" key="2">
    <source>
        <dbReference type="ARBA" id="ARBA00022448"/>
    </source>
</evidence>
<evidence type="ECO:0000256" key="9">
    <source>
        <dbReference type="SAM" id="Phobius"/>
    </source>
</evidence>
<dbReference type="InterPro" id="IPR039899">
    <property type="entry name" value="BET1_SNARE"/>
</dbReference>
<name>A0A9Q3EMX1_9BASI</name>
<gene>
    <name evidence="11" type="ORF">O181_062577</name>
</gene>